<dbReference type="RefSeq" id="XP_022762350.1">
    <property type="nucleotide sequence ID" value="XM_022906615.1"/>
</dbReference>
<dbReference type="Gene3D" id="3.40.50.2000">
    <property type="entry name" value="Glycogen Phosphorylase B"/>
    <property type="match status" value="2"/>
</dbReference>
<evidence type="ECO:0000256" key="4">
    <source>
        <dbReference type="RuleBase" id="RU003718"/>
    </source>
</evidence>
<proteinExistence type="inferred from homology"/>
<dbReference type="AlphaFoldDB" id="A0A6P6ABT0"/>
<dbReference type="PROSITE" id="PS00375">
    <property type="entry name" value="UDPGT"/>
    <property type="match status" value="1"/>
</dbReference>
<dbReference type="EC" id="2.4.1.-" evidence="5"/>
<dbReference type="FunFam" id="3.40.50.2000:FF:000071">
    <property type="entry name" value="Glycosyltransferase"/>
    <property type="match status" value="1"/>
</dbReference>
<dbReference type="InterPro" id="IPR035595">
    <property type="entry name" value="UDP_glycos_trans_CS"/>
</dbReference>
<evidence type="ECO:0000256" key="1">
    <source>
        <dbReference type="ARBA" id="ARBA00009995"/>
    </source>
</evidence>
<dbReference type="CDD" id="cd03784">
    <property type="entry name" value="GT1_Gtf-like"/>
    <property type="match status" value="1"/>
</dbReference>
<comment type="similarity">
    <text evidence="1 4">Belongs to the UDP-glycosyltransferase family.</text>
</comment>
<protein>
    <recommendedName>
        <fullName evidence="5">Glycosyltransferase</fullName>
        <ecNumber evidence="5">2.4.1.-</ecNumber>
    </recommendedName>
</protein>
<evidence type="ECO:0000256" key="5">
    <source>
        <dbReference type="RuleBase" id="RU362057"/>
    </source>
</evidence>
<accession>A0A6P6ABT0</accession>
<evidence type="ECO:0000256" key="2">
    <source>
        <dbReference type="ARBA" id="ARBA00022676"/>
    </source>
</evidence>
<reference evidence="7" key="1">
    <citation type="submission" date="2025-08" db="UniProtKB">
        <authorList>
            <consortium name="RefSeq"/>
        </authorList>
    </citation>
    <scope>IDENTIFICATION</scope>
    <source>
        <tissue evidence="7">Fruit stalk</tissue>
    </source>
</reference>
<dbReference type="GO" id="GO:0035251">
    <property type="term" value="F:UDP-glucosyltransferase activity"/>
    <property type="evidence" value="ECO:0007669"/>
    <property type="project" value="TreeGrafter"/>
</dbReference>
<dbReference type="PANTHER" id="PTHR48047">
    <property type="entry name" value="GLYCOSYLTRANSFERASE"/>
    <property type="match status" value="1"/>
</dbReference>
<dbReference type="OrthoDB" id="5835829at2759"/>
<dbReference type="Proteomes" id="UP000515121">
    <property type="component" value="Unplaced"/>
</dbReference>
<dbReference type="Pfam" id="PF00201">
    <property type="entry name" value="UDPGT"/>
    <property type="match status" value="1"/>
</dbReference>
<dbReference type="KEGG" id="dzi:111308296"/>
<keyword evidence="3 4" id="KW-0808">Transferase</keyword>
<gene>
    <name evidence="7" type="primary">LOC111308296</name>
</gene>
<dbReference type="InterPro" id="IPR002213">
    <property type="entry name" value="UDP_glucos_trans"/>
</dbReference>
<dbReference type="FunFam" id="3.40.50.2000:FF:000047">
    <property type="entry name" value="Glycosyltransferase"/>
    <property type="match status" value="1"/>
</dbReference>
<name>A0A6P6ABT0_DURZI</name>
<keyword evidence="2 4" id="KW-0328">Glycosyltransferase</keyword>
<sequence length="481" mass="54635">MASKSRQLHIMFFPQFAQGHLIPTVDMARLFARHGVKVTIATTPLNAHLFANTIQRDRELGLEISTCIIKFPSAEAGLPEGCENLSSITSEEMLDKFRKAFNLFQPPIEQLIEEHRPDCLVADMTFIWATDAASKFGIPRLVFNGTNCFALSIIHSLMRHEPFRNIATDFESFDVPGLPDQIKMTRMQLPNHMREEDNERKKLLKEALKSELTSYGVIFNSFYELEPAYKEHYSKILGRKVWHIGPVSLCNKNNDDKAERGDVASIDRHECLRWLDSKKPNSVLYICFGSMFRSSAAQLNEIAKGLEASGQNFIWVVRKVNSEDKEEWLAEGFEERMEGKGLIIRGWAPQVLILDHEATGGFMTHCGWNSTIESITAGVPMVTWPLHAEQFANEKLIIDILKAGVSTGAKEWSRWADDTKFKVTKDDIQRAVTRLMVGEEAEQIRNRARELKEMARRAVEEGGSSYSDLNALLDELRLNCP</sequence>
<organism evidence="6 7">
    <name type="scientific">Durio zibethinus</name>
    <name type="common">Durian</name>
    <dbReference type="NCBI Taxonomy" id="66656"/>
    <lineage>
        <taxon>Eukaryota</taxon>
        <taxon>Viridiplantae</taxon>
        <taxon>Streptophyta</taxon>
        <taxon>Embryophyta</taxon>
        <taxon>Tracheophyta</taxon>
        <taxon>Spermatophyta</taxon>
        <taxon>Magnoliopsida</taxon>
        <taxon>eudicotyledons</taxon>
        <taxon>Gunneridae</taxon>
        <taxon>Pentapetalae</taxon>
        <taxon>rosids</taxon>
        <taxon>malvids</taxon>
        <taxon>Malvales</taxon>
        <taxon>Malvaceae</taxon>
        <taxon>Helicteroideae</taxon>
        <taxon>Durio</taxon>
    </lineage>
</organism>
<evidence type="ECO:0000313" key="7">
    <source>
        <dbReference type="RefSeq" id="XP_022762350.1"/>
    </source>
</evidence>
<dbReference type="GeneID" id="111308296"/>
<evidence type="ECO:0000313" key="6">
    <source>
        <dbReference type="Proteomes" id="UP000515121"/>
    </source>
</evidence>
<evidence type="ECO:0000256" key="3">
    <source>
        <dbReference type="ARBA" id="ARBA00022679"/>
    </source>
</evidence>
<dbReference type="SUPFAM" id="SSF53756">
    <property type="entry name" value="UDP-Glycosyltransferase/glycogen phosphorylase"/>
    <property type="match status" value="1"/>
</dbReference>
<keyword evidence="6" id="KW-1185">Reference proteome</keyword>
<dbReference type="PANTHER" id="PTHR48047:SF45">
    <property type="entry name" value="SCOPOLETIN GLUCOSYLTRANSFERASE-LIKE"/>
    <property type="match status" value="1"/>
</dbReference>